<keyword evidence="2" id="KW-1185">Reference proteome</keyword>
<sequence length="75" mass="9076">MIEKKTTFGNRVRCYNLERTICDFLRSRNRCDEEMVISAVKNYAVYKEKNLNLLADYAKHLRVEKVLRRYMEVLL</sequence>
<gene>
    <name evidence="1" type="ORF">GH811_04435</name>
</gene>
<dbReference type="Proteomes" id="UP000622405">
    <property type="component" value="Unassembled WGS sequence"/>
</dbReference>
<evidence type="ECO:0000313" key="2">
    <source>
        <dbReference type="Proteomes" id="UP000622405"/>
    </source>
</evidence>
<protein>
    <recommendedName>
        <fullName evidence="3">Abortive phage infection protein</fullName>
    </recommendedName>
</protein>
<dbReference type="EMBL" id="WJBE01000003">
    <property type="protein sequence ID" value="MBC3898862.1"/>
    <property type="molecule type" value="Genomic_DNA"/>
</dbReference>
<organism evidence="1 2">
    <name type="scientific">Acetobacterium malicum</name>
    <dbReference type="NCBI Taxonomy" id="52692"/>
    <lineage>
        <taxon>Bacteria</taxon>
        <taxon>Bacillati</taxon>
        <taxon>Bacillota</taxon>
        <taxon>Clostridia</taxon>
        <taxon>Eubacteriales</taxon>
        <taxon>Eubacteriaceae</taxon>
        <taxon>Acetobacterium</taxon>
    </lineage>
</organism>
<proteinExistence type="predicted"/>
<accession>A0ABR6YUJ3</accession>
<name>A0ABR6YUJ3_9FIRM</name>
<reference evidence="1 2" key="1">
    <citation type="journal article" date="2020" name="mSystems">
        <title>Defining Genomic and Predicted Metabolic Features of the Acetobacterium Genus.</title>
        <authorList>
            <person name="Ross D.E."/>
            <person name="Marshall C.W."/>
            <person name="Gulliver D."/>
            <person name="May H.D."/>
            <person name="Norman R.S."/>
        </authorList>
    </citation>
    <scope>NUCLEOTIDE SEQUENCE [LARGE SCALE GENOMIC DNA]</scope>
    <source>
        <strain evidence="1 2">DSM 4132</strain>
    </source>
</reference>
<dbReference type="RefSeq" id="WP_186893465.1">
    <property type="nucleotide sequence ID" value="NZ_WJBE01000003.1"/>
</dbReference>
<comment type="caution">
    <text evidence="1">The sequence shown here is derived from an EMBL/GenBank/DDBJ whole genome shotgun (WGS) entry which is preliminary data.</text>
</comment>
<evidence type="ECO:0008006" key="3">
    <source>
        <dbReference type="Google" id="ProtNLM"/>
    </source>
</evidence>
<evidence type="ECO:0000313" key="1">
    <source>
        <dbReference type="EMBL" id="MBC3898862.1"/>
    </source>
</evidence>